<reference evidence="2 3" key="1">
    <citation type="journal article" date="2018" name="J. Allergy Clin. Immunol.">
        <title>High-quality assembly of Dermatophagoides pteronyssinus genome and transcriptome reveals a wide range of novel allergens.</title>
        <authorList>
            <person name="Liu X.Y."/>
            <person name="Yang K.Y."/>
            <person name="Wang M.Q."/>
            <person name="Kwok J.S."/>
            <person name="Zeng X."/>
            <person name="Yang Z."/>
            <person name="Xiao X.J."/>
            <person name="Lau C.P."/>
            <person name="Li Y."/>
            <person name="Huang Z.M."/>
            <person name="Ba J.G."/>
            <person name="Yim A.K."/>
            <person name="Ouyang C.Y."/>
            <person name="Ngai S.M."/>
            <person name="Chan T.F."/>
            <person name="Leung E.L."/>
            <person name="Liu L."/>
            <person name="Liu Z.G."/>
            <person name="Tsui S.K."/>
        </authorList>
    </citation>
    <scope>NUCLEOTIDE SEQUENCE [LARGE SCALE GENOMIC DNA]</scope>
    <source>
        <strain evidence="2">Derp</strain>
    </source>
</reference>
<evidence type="ECO:0000313" key="3">
    <source>
        <dbReference type="Proteomes" id="UP000887458"/>
    </source>
</evidence>
<dbReference type="Proteomes" id="UP000887458">
    <property type="component" value="Unassembled WGS sequence"/>
</dbReference>
<reference evidence="2 3" key="2">
    <citation type="journal article" date="2022" name="Mol. Biol. Evol.">
        <title>Comparative Genomics Reveals Insights into the Divergent Evolution of Astigmatic Mites and Household Pest Adaptations.</title>
        <authorList>
            <person name="Xiong Q."/>
            <person name="Wan A.T."/>
            <person name="Liu X."/>
            <person name="Fung C.S."/>
            <person name="Xiao X."/>
            <person name="Malainual N."/>
            <person name="Hou J."/>
            <person name="Wang L."/>
            <person name="Wang M."/>
            <person name="Yang K.Y."/>
            <person name="Cui Y."/>
            <person name="Leung E.L."/>
            <person name="Nong W."/>
            <person name="Shin S.K."/>
            <person name="Au S.W."/>
            <person name="Jeong K.Y."/>
            <person name="Chew F.T."/>
            <person name="Hui J.H."/>
            <person name="Leung T.F."/>
            <person name="Tungtrongchitr A."/>
            <person name="Zhong N."/>
            <person name="Liu Z."/>
            <person name="Tsui S.K."/>
        </authorList>
    </citation>
    <scope>NUCLEOTIDE SEQUENCE [LARGE SCALE GENOMIC DNA]</scope>
    <source>
        <strain evidence="2">Derp</strain>
    </source>
</reference>
<keyword evidence="3" id="KW-1185">Reference proteome</keyword>
<name>A0ABQ8JDI7_DERPT</name>
<accession>A0ABQ8JDI7</accession>
<feature type="signal peptide" evidence="1">
    <location>
        <begin position="1"/>
        <end position="15"/>
    </location>
</feature>
<dbReference type="EMBL" id="NJHN03000047">
    <property type="protein sequence ID" value="KAH9420682.1"/>
    <property type="molecule type" value="Genomic_DNA"/>
</dbReference>
<proteinExistence type="predicted"/>
<feature type="chain" id="PRO_5045985851" evidence="1">
    <location>
        <begin position="16"/>
        <end position="62"/>
    </location>
</feature>
<keyword evidence="1" id="KW-0732">Signal</keyword>
<organism evidence="2 3">
    <name type="scientific">Dermatophagoides pteronyssinus</name>
    <name type="common">European house dust mite</name>
    <dbReference type="NCBI Taxonomy" id="6956"/>
    <lineage>
        <taxon>Eukaryota</taxon>
        <taxon>Metazoa</taxon>
        <taxon>Ecdysozoa</taxon>
        <taxon>Arthropoda</taxon>
        <taxon>Chelicerata</taxon>
        <taxon>Arachnida</taxon>
        <taxon>Acari</taxon>
        <taxon>Acariformes</taxon>
        <taxon>Sarcoptiformes</taxon>
        <taxon>Astigmata</taxon>
        <taxon>Psoroptidia</taxon>
        <taxon>Analgoidea</taxon>
        <taxon>Pyroglyphidae</taxon>
        <taxon>Dermatophagoidinae</taxon>
        <taxon>Dermatophagoides</taxon>
    </lineage>
</organism>
<sequence>MIIIFLFIFFEFIQLKTIFQNPNYKSEIEKKIYFHSGKACTIAFCHNAKKLHRLINVQKDKI</sequence>
<gene>
    <name evidence="2" type="ORF">DERP_001113</name>
</gene>
<evidence type="ECO:0000256" key="1">
    <source>
        <dbReference type="SAM" id="SignalP"/>
    </source>
</evidence>
<protein>
    <submittedName>
        <fullName evidence="2">Uncharacterized protein</fullName>
    </submittedName>
</protein>
<evidence type="ECO:0000313" key="2">
    <source>
        <dbReference type="EMBL" id="KAH9420682.1"/>
    </source>
</evidence>
<comment type="caution">
    <text evidence="2">The sequence shown here is derived from an EMBL/GenBank/DDBJ whole genome shotgun (WGS) entry which is preliminary data.</text>
</comment>